<accession>A0ABW0SQG1</accession>
<reference evidence="5" key="1">
    <citation type="journal article" date="2019" name="Int. J. Syst. Evol. Microbiol.">
        <title>The Global Catalogue of Microorganisms (GCM) 10K type strain sequencing project: providing services to taxonomists for standard genome sequencing and annotation.</title>
        <authorList>
            <consortium name="The Broad Institute Genomics Platform"/>
            <consortium name="The Broad Institute Genome Sequencing Center for Infectious Disease"/>
            <person name="Wu L."/>
            <person name="Ma J."/>
        </authorList>
    </citation>
    <scope>NUCLEOTIDE SEQUENCE [LARGE SCALE GENOMIC DNA]</scope>
    <source>
        <strain evidence="5">KACC 11407</strain>
    </source>
</reference>
<feature type="modified residue" description="4-aspartylphosphate" evidence="2">
    <location>
        <position position="52"/>
    </location>
</feature>
<name>A0ABW0SQG1_9GAMM</name>
<organism evidence="4 5">
    <name type="scientific">Lysobacter yangpyeongensis</name>
    <dbReference type="NCBI Taxonomy" id="346182"/>
    <lineage>
        <taxon>Bacteria</taxon>
        <taxon>Pseudomonadati</taxon>
        <taxon>Pseudomonadota</taxon>
        <taxon>Gammaproteobacteria</taxon>
        <taxon>Lysobacterales</taxon>
        <taxon>Lysobacteraceae</taxon>
        <taxon>Lysobacter</taxon>
    </lineage>
</organism>
<evidence type="ECO:0000259" key="3">
    <source>
        <dbReference type="PROSITE" id="PS50110"/>
    </source>
</evidence>
<dbReference type="SMART" id="SM00448">
    <property type="entry name" value="REC"/>
    <property type="match status" value="1"/>
</dbReference>
<dbReference type="SUPFAM" id="SSF52172">
    <property type="entry name" value="CheY-like"/>
    <property type="match status" value="1"/>
</dbReference>
<keyword evidence="1 2" id="KW-0597">Phosphoprotein</keyword>
<dbReference type="PANTHER" id="PTHR44591">
    <property type="entry name" value="STRESS RESPONSE REGULATOR PROTEIN 1"/>
    <property type="match status" value="1"/>
</dbReference>
<dbReference type="Pfam" id="PF00072">
    <property type="entry name" value="Response_reg"/>
    <property type="match status" value="1"/>
</dbReference>
<dbReference type="Proteomes" id="UP001596036">
    <property type="component" value="Unassembled WGS sequence"/>
</dbReference>
<evidence type="ECO:0000256" key="2">
    <source>
        <dbReference type="PROSITE-ProRule" id="PRU00169"/>
    </source>
</evidence>
<dbReference type="InterPro" id="IPR001789">
    <property type="entry name" value="Sig_transdc_resp-reg_receiver"/>
</dbReference>
<protein>
    <submittedName>
        <fullName evidence="4">Response regulator transcription factor</fullName>
    </submittedName>
</protein>
<evidence type="ECO:0000313" key="4">
    <source>
        <dbReference type="EMBL" id="MFC5571109.1"/>
    </source>
</evidence>
<evidence type="ECO:0000256" key="1">
    <source>
        <dbReference type="ARBA" id="ARBA00022553"/>
    </source>
</evidence>
<evidence type="ECO:0000313" key="5">
    <source>
        <dbReference type="Proteomes" id="UP001596036"/>
    </source>
</evidence>
<feature type="domain" description="Response regulatory" evidence="3">
    <location>
        <begin position="3"/>
        <end position="112"/>
    </location>
</feature>
<dbReference type="InterPro" id="IPR050595">
    <property type="entry name" value="Bact_response_regulator"/>
</dbReference>
<dbReference type="PANTHER" id="PTHR44591:SF24">
    <property type="entry name" value="PROTEIN-GLUTAMATE METHYLESTERASE_PROTEIN-GLUTAMINE GLUTAMINASE 1"/>
    <property type="match status" value="1"/>
</dbReference>
<dbReference type="InterPro" id="IPR011006">
    <property type="entry name" value="CheY-like_superfamily"/>
</dbReference>
<dbReference type="PROSITE" id="PS50110">
    <property type="entry name" value="RESPONSE_REGULATORY"/>
    <property type="match status" value="1"/>
</dbReference>
<dbReference type="RefSeq" id="WP_386755677.1">
    <property type="nucleotide sequence ID" value="NZ_JBHSNM010000005.1"/>
</dbReference>
<dbReference type="Gene3D" id="3.40.50.2300">
    <property type="match status" value="1"/>
</dbReference>
<sequence>MNRVLIVEDDRSLASMLSDVLVQSGYEVECARDAATGEAVLAAKAVDAAILDVRLEGGMVFPLARALAARGIPYLLASSTRRLDMPPDLRWQPLIAKPYRPEQLVTALRALCGDLAARNRPAPARTTRRHPAV</sequence>
<keyword evidence="5" id="KW-1185">Reference proteome</keyword>
<comment type="caution">
    <text evidence="4">The sequence shown here is derived from an EMBL/GenBank/DDBJ whole genome shotgun (WGS) entry which is preliminary data.</text>
</comment>
<proteinExistence type="predicted"/>
<dbReference type="EMBL" id="JBHSNM010000005">
    <property type="protein sequence ID" value="MFC5571109.1"/>
    <property type="molecule type" value="Genomic_DNA"/>
</dbReference>
<gene>
    <name evidence="4" type="ORF">ACFPN1_13670</name>
</gene>